<keyword evidence="6 7" id="KW-0472">Membrane</keyword>
<evidence type="ECO:0000256" key="4">
    <source>
        <dbReference type="ARBA" id="ARBA00022692"/>
    </source>
</evidence>
<evidence type="ECO:0000256" key="5">
    <source>
        <dbReference type="ARBA" id="ARBA00022989"/>
    </source>
</evidence>
<feature type="transmembrane region" description="Helical" evidence="7">
    <location>
        <begin position="374"/>
        <end position="394"/>
    </location>
</feature>
<protein>
    <submittedName>
        <fullName evidence="9">Type II secretion system F family protein</fullName>
    </submittedName>
</protein>
<evidence type="ECO:0000256" key="3">
    <source>
        <dbReference type="ARBA" id="ARBA00022475"/>
    </source>
</evidence>
<keyword evidence="4 7" id="KW-0812">Transmembrane</keyword>
<evidence type="ECO:0000313" key="9">
    <source>
        <dbReference type="EMBL" id="MBO8434579.1"/>
    </source>
</evidence>
<dbReference type="EMBL" id="JADIMX010000085">
    <property type="protein sequence ID" value="MBO8434579.1"/>
    <property type="molecule type" value="Genomic_DNA"/>
</dbReference>
<reference evidence="9" key="2">
    <citation type="journal article" date="2021" name="PeerJ">
        <title>Extensive microbial diversity within the chicken gut microbiome revealed by metagenomics and culture.</title>
        <authorList>
            <person name="Gilroy R."/>
            <person name="Ravi A."/>
            <person name="Getino M."/>
            <person name="Pursley I."/>
            <person name="Horton D.L."/>
            <person name="Alikhan N.F."/>
            <person name="Baker D."/>
            <person name="Gharbi K."/>
            <person name="Hall N."/>
            <person name="Watson M."/>
            <person name="Adriaenssens E.M."/>
            <person name="Foster-Nyarko E."/>
            <person name="Jarju S."/>
            <person name="Secka A."/>
            <person name="Antonio M."/>
            <person name="Oren A."/>
            <person name="Chaudhuri R.R."/>
            <person name="La Ragione R."/>
            <person name="Hildebrand F."/>
            <person name="Pallen M.J."/>
        </authorList>
    </citation>
    <scope>NUCLEOTIDE SEQUENCE</scope>
    <source>
        <strain evidence="9">F6-4510</strain>
    </source>
</reference>
<accession>A0A9D9E060</accession>
<dbReference type="InterPro" id="IPR042094">
    <property type="entry name" value="T2SS_GspF_sf"/>
</dbReference>
<evidence type="ECO:0000256" key="2">
    <source>
        <dbReference type="ARBA" id="ARBA00005745"/>
    </source>
</evidence>
<sequence>MTYQYRAITDDGSKVQGTIDAPDEYVAMQRIKANYPVVVSIKESRSSTSLLSMELGKPRVNQKELAVMCSQFSIILNSGVPIDTCIALIGRQVKDKKLKKMLELSAVDVAKGNGIATSFEKHCSGLPATFVETVRAGEESGTIEKSFESLRKYYEKSYKTKQKVKQALSYPIFVFCVAIVVLIIVMATVIPSIAETFLDLGGDMPYITKFLIGTSEFFRENIISIVAVILIIAFAINMFLRTERGKIIWSKIKMKLPVIGNITILSISSQFANTMSALLTAGLSVSRALEVTGKVIDNYIISKSVSAMTTQIEEGRRLGECLSEAKLFPNTLVDMCAIGEETGELETTLETIGTYYDNEADVATTKAVQKIEPAILVFMAIFAGFIVMAIYMPMFTMYELI</sequence>
<comment type="caution">
    <text evidence="9">The sequence shown here is derived from an EMBL/GenBank/DDBJ whole genome shotgun (WGS) entry which is preliminary data.</text>
</comment>
<comment type="subcellular location">
    <subcellularLocation>
        <location evidence="1">Cell membrane</location>
        <topology evidence="1">Multi-pass membrane protein</topology>
    </subcellularLocation>
</comment>
<evidence type="ECO:0000259" key="8">
    <source>
        <dbReference type="Pfam" id="PF00482"/>
    </source>
</evidence>
<keyword evidence="3" id="KW-1003">Cell membrane</keyword>
<evidence type="ECO:0000256" key="6">
    <source>
        <dbReference type="ARBA" id="ARBA00023136"/>
    </source>
</evidence>
<proteinExistence type="inferred from homology"/>
<name>A0A9D9E060_9FIRM</name>
<comment type="similarity">
    <text evidence="2">Belongs to the GSP F family.</text>
</comment>
<keyword evidence="5 7" id="KW-1133">Transmembrane helix</keyword>
<dbReference type="PANTHER" id="PTHR30012:SF0">
    <property type="entry name" value="TYPE II SECRETION SYSTEM PROTEIN F-RELATED"/>
    <property type="match status" value="1"/>
</dbReference>
<dbReference type="GO" id="GO:0005886">
    <property type="term" value="C:plasma membrane"/>
    <property type="evidence" value="ECO:0007669"/>
    <property type="project" value="UniProtKB-SubCell"/>
</dbReference>
<dbReference type="Gene3D" id="1.20.81.30">
    <property type="entry name" value="Type II secretion system (T2SS), domain F"/>
    <property type="match status" value="2"/>
</dbReference>
<dbReference type="InterPro" id="IPR018076">
    <property type="entry name" value="T2SS_GspF_dom"/>
</dbReference>
<dbReference type="AlphaFoldDB" id="A0A9D9E060"/>
<dbReference type="PANTHER" id="PTHR30012">
    <property type="entry name" value="GENERAL SECRETION PATHWAY PROTEIN"/>
    <property type="match status" value="1"/>
</dbReference>
<organism evidence="9 10">
    <name type="scientific">Candidatus Fimicola merdigallinarum</name>
    <dbReference type="NCBI Taxonomy" id="2840819"/>
    <lineage>
        <taxon>Bacteria</taxon>
        <taxon>Bacillati</taxon>
        <taxon>Bacillota</taxon>
        <taxon>Clostridia</taxon>
        <taxon>Lachnospirales</taxon>
        <taxon>Lachnospiraceae</taxon>
        <taxon>Lachnospiraceae incertae sedis</taxon>
        <taxon>Candidatus Fimicola</taxon>
    </lineage>
</organism>
<feature type="domain" description="Type II secretion system protein GspF" evidence="8">
    <location>
        <begin position="69"/>
        <end position="191"/>
    </location>
</feature>
<dbReference type="PRINTS" id="PR00812">
    <property type="entry name" value="BCTERIALGSPF"/>
</dbReference>
<feature type="transmembrane region" description="Helical" evidence="7">
    <location>
        <begin position="168"/>
        <end position="194"/>
    </location>
</feature>
<dbReference type="InterPro" id="IPR003004">
    <property type="entry name" value="GspF/PilC"/>
</dbReference>
<feature type="domain" description="Type II secretion system protein GspF" evidence="8">
    <location>
        <begin position="271"/>
        <end position="393"/>
    </location>
</feature>
<evidence type="ECO:0000256" key="7">
    <source>
        <dbReference type="SAM" id="Phobius"/>
    </source>
</evidence>
<dbReference type="Pfam" id="PF00482">
    <property type="entry name" value="T2SSF"/>
    <property type="match status" value="2"/>
</dbReference>
<dbReference type="Proteomes" id="UP000823611">
    <property type="component" value="Unassembled WGS sequence"/>
</dbReference>
<evidence type="ECO:0000256" key="1">
    <source>
        <dbReference type="ARBA" id="ARBA00004651"/>
    </source>
</evidence>
<gene>
    <name evidence="9" type="ORF">IAC55_04570</name>
</gene>
<feature type="transmembrane region" description="Helical" evidence="7">
    <location>
        <begin position="222"/>
        <end position="240"/>
    </location>
</feature>
<evidence type="ECO:0000313" key="10">
    <source>
        <dbReference type="Proteomes" id="UP000823611"/>
    </source>
</evidence>
<reference evidence="9" key="1">
    <citation type="submission" date="2020-10" db="EMBL/GenBank/DDBJ databases">
        <authorList>
            <person name="Gilroy R."/>
        </authorList>
    </citation>
    <scope>NUCLEOTIDE SEQUENCE</scope>
    <source>
        <strain evidence="9">F6-4510</strain>
    </source>
</reference>